<keyword evidence="5 7" id="KW-1133">Transmembrane helix</keyword>
<evidence type="ECO:0000313" key="9">
    <source>
        <dbReference type="EMBL" id="MBB6448630.1"/>
    </source>
</evidence>
<feature type="domain" description="TRAP C4-dicarboxylate transport system permease DctM subunit" evidence="8">
    <location>
        <begin position="7"/>
        <end position="417"/>
    </location>
</feature>
<accession>A0A841PIK6</accession>
<protein>
    <submittedName>
        <fullName evidence="9">C4-dicarboxylate transporter DctM subunit</fullName>
    </submittedName>
</protein>
<keyword evidence="2" id="KW-1003">Cell membrane</keyword>
<organism evidence="9 10">
    <name type="scientific">Geomicrobium halophilum</name>
    <dbReference type="NCBI Taxonomy" id="549000"/>
    <lineage>
        <taxon>Bacteria</taxon>
        <taxon>Bacillati</taxon>
        <taxon>Bacillota</taxon>
        <taxon>Bacilli</taxon>
        <taxon>Bacillales</taxon>
        <taxon>Geomicrobium</taxon>
    </lineage>
</organism>
<evidence type="ECO:0000256" key="5">
    <source>
        <dbReference type="ARBA" id="ARBA00022989"/>
    </source>
</evidence>
<dbReference type="NCBIfam" id="TIGR00786">
    <property type="entry name" value="dctM"/>
    <property type="match status" value="1"/>
</dbReference>
<dbReference type="GO" id="GO:0005886">
    <property type="term" value="C:plasma membrane"/>
    <property type="evidence" value="ECO:0007669"/>
    <property type="project" value="UniProtKB-SubCell"/>
</dbReference>
<dbReference type="GO" id="GO:0022857">
    <property type="term" value="F:transmembrane transporter activity"/>
    <property type="evidence" value="ECO:0007669"/>
    <property type="project" value="TreeGrafter"/>
</dbReference>
<feature type="transmembrane region" description="Helical" evidence="7">
    <location>
        <begin position="82"/>
        <end position="107"/>
    </location>
</feature>
<comment type="subcellular location">
    <subcellularLocation>
        <location evidence="1">Cell inner membrane</location>
        <topology evidence="1">Multi-pass membrane protein</topology>
    </subcellularLocation>
</comment>
<feature type="transmembrane region" description="Helical" evidence="7">
    <location>
        <begin position="213"/>
        <end position="235"/>
    </location>
</feature>
<dbReference type="PANTHER" id="PTHR33362">
    <property type="entry name" value="SIALIC ACID TRAP TRANSPORTER PERMEASE PROTEIN SIAT-RELATED"/>
    <property type="match status" value="1"/>
</dbReference>
<feature type="transmembrane region" description="Helical" evidence="7">
    <location>
        <begin position="401"/>
        <end position="424"/>
    </location>
</feature>
<reference evidence="9 10" key="1">
    <citation type="submission" date="2020-08" db="EMBL/GenBank/DDBJ databases">
        <title>Genomic Encyclopedia of Type Strains, Phase IV (KMG-IV): sequencing the most valuable type-strain genomes for metagenomic binning, comparative biology and taxonomic classification.</title>
        <authorList>
            <person name="Goeker M."/>
        </authorList>
    </citation>
    <scope>NUCLEOTIDE SEQUENCE [LARGE SCALE GENOMIC DNA]</scope>
    <source>
        <strain evidence="9 10">DSM 21769</strain>
    </source>
</reference>
<gene>
    <name evidence="9" type="ORF">HNR44_000579</name>
</gene>
<keyword evidence="3" id="KW-0997">Cell inner membrane</keyword>
<feature type="transmembrane region" description="Helical" evidence="7">
    <location>
        <begin position="138"/>
        <end position="158"/>
    </location>
</feature>
<dbReference type="AlphaFoldDB" id="A0A841PIK6"/>
<comment type="caution">
    <text evidence="9">The sequence shown here is derived from an EMBL/GenBank/DDBJ whole genome shotgun (WGS) entry which is preliminary data.</text>
</comment>
<dbReference type="EMBL" id="JACHHJ010000001">
    <property type="protein sequence ID" value="MBB6448630.1"/>
    <property type="molecule type" value="Genomic_DNA"/>
</dbReference>
<keyword evidence="10" id="KW-1185">Reference proteome</keyword>
<evidence type="ECO:0000256" key="1">
    <source>
        <dbReference type="ARBA" id="ARBA00004429"/>
    </source>
</evidence>
<feature type="transmembrane region" description="Helical" evidence="7">
    <location>
        <begin position="272"/>
        <end position="294"/>
    </location>
</feature>
<dbReference type="PANTHER" id="PTHR33362:SF5">
    <property type="entry name" value="C4-DICARBOXYLATE TRAP TRANSPORTER LARGE PERMEASE PROTEIN DCTM"/>
    <property type="match status" value="1"/>
</dbReference>
<keyword evidence="6 7" id="KW-0472">Membrane</keyword>
<dbReference type="RefSeq" id="WP_184402599.1">
    <property type="nucleotide sequence ID" value="NZ_JACHHJ010000001.1"/>
</dbReference>
<evidence type="ECO:0000256" key="6">
    <source>
        <dbReference type="ARBA" id="ARBA00023136"/>
    </source>
</evidence>
<evidence type="ECO:0000256" key="4">
    <source>
        <dbReference type="ARBA" id="ARBA00022692"/>
    </source>
</evidence>
<name>A0A841PIK6_9BACL</name>
<feature type="transmembrane region" description="Helical" evidence="7">
    <location>
        <begin position="241"/>
        <end position="260"/>
    </location>
</feature>
<dbReference type="Pfam" id="PF06808">
    <property type="entry name" value="DctM"/>
    <property type="match status" value="1"/>
</dbReference>
<evidence type="ECO:0000256" key="2">
    <source>
        <dbReference type="ARBA" id="ARBA00022475"/>
    </source>
</evidence>
<dbReference type="Proteomes" id="UP000568839">
    <property type="component" value="Unassembled WGS sequence"/>
</dbReference>
<sequence length="426" mass="45048">MTAIILFVSFFILLALSVPIGISLGLATMISLLYSETMSLNFIAQSLVTETDSFPLMAVPFFILAGELMGRGGVTNRLYNLAYVMVGGFTGGFAMATIVVCMFFAAISGSGPATVAAIGAIMIPAMVDMGYDKKFATATVAAAGTIGVIIPPSIPMIVYGTSSLTSIGDMFIAGIVPGILIGIILMIWAYIYSKKQGYKGREEKATFKNFIKSIWDAKWALIIPVIILGGIYGGIFTPTEAAVVAVAVALIIGLFLHRELKFKDLFGVFRDAALTTATILIIVGVAAAFGRLLTIEQIPTQVAVLITDLSTNPIIILLLITLLLLIVGSFMETVAAIIIMTPILMPIVTELGLDPVHFGIMMVVNLAIGFITPPVGVNLFVGSGISGIPIMTLARAVVPYLIALILSLLIIIFVPQLSTFLVSLGD</sequence>
<evidence type="ECO:0000313" key="10">
    <source>
        <dbReference type="Proteomes" id="UP000568839"/>
    </source>
</evidence>
<dbReference type="PIRSF" id="PIRSF006066">
    <property type="entry name" value="HI0050"/>
    <property type="match status" value="1"/>
</dbReference>
<dbReference type="InterPro" id="IPR010656">
    <property type="entry name" value="DctM"/>
</dbReference>
<evidence type="ECO:0000256" key="7">
    <source>
        <dbReference type="SAM" id="Phobius"/>
    </source>
</evidence>
<keyword evidence="4 7" id="KW-0812">Transmembrane</keyword>
<feature type="transmembrane region" description="Helical" evidence="7">
    <location>
        <begin position="113"/>
        <end position="131"/>
    </location>
</feature>
<dbReference type="InterPro" id="IPR004681">
    <property type="entry name" value="TRAP_DctM"/>
</dbReference>
<proteinExistence type="predicted"/>
<feature type="transmembrane region" description="Helical" evidence="7">
    <location>
        <begin position="351"/>
        <end position="371"/>
    </location>
</feature>
<evidence type="ECO:0000259" key="8">
    <source>
        <dbReference type="Pfam" id="PF06808"/>
    </source>
</evidence>
<evidence type="ECO:0000256" key="3">
    <source>
        <dbReference type="ARBA" id="ARBA00022519"/>
    </source>
</evidence>
<feature type="transmembrane region" description="Helical" evidence="7">
    <location>
        <begin position="170"/>
        <end position="192"/>
    </location>
</feature>
<feature type="transmembrane region" description="Helical" evidence="7">
    <location>
        <begin position="314"/>
        <end position="339"/>
    </location>
</feature>
<feature type="transmembrane region" description="Helical" evidence="7">
    <location>
        <begin position="7"/>
        <end position="34"/>
    </location>
</feature>